<proteinExistence type="predicted"/>
<reference evidence="2 3" key="1">
    <citation type="submission" date="2015-01" db="EMBL/GenBank/DDBJ databases">
        <title>Evolution of Trichinella species and genotypes.</title>
        <authorList>
            <person name="Korhonen P.K."/>
            <person name="Edoardo P."/>
            <person name="Giuseppe L.R."/>
            <person name="Gasser R.B."/>
        </authorList>
    </citation>
    <scope>NUCLEOTIDE SEQUENCE [LARGE SCALE GENOMIC DNA]</scope>
    <source>
        <strain evidence="2">ISS470</strain>
    </source>
</reference>
<feature type="region of interest" description="Disordered" evidence="1">
    <location>
        <begin position="196"/>
        <end position="215"/>
    </location>
</feature>
<evidence type="ECO:0000256" key="1">
    <source>
        <dbReference type="SAM" id="MobiDB-lite"/>
    </source>
</evidence>
<name>A0A0V1FXP7_TRIPS</name>
<organism evidence="2 3">
    <name type="scientific">Trichinella pseudospiralis</name>
    <name type="common">Parasitic roundworm</name>
    <dbReference type="NCBI Taxonomy" id="6337"/>
    <lineage>
        <taxon>Eukaryota</taxon>
        <taxon>Metazoa</taxon>
        <taxon>Ecdysozoa</taxon>
        <taxon>Nematoda</taxon>
        <taxon>Enoplea</taxon>
        <taxon>Dorylaimia</taxon>
        <taxon>Trichinellida</taxon>
        <taxon>Trichinellidae</taxon>
        <taxon>Trichinella</taxon>
    </lineage>
</organism>
<accession>A0A0V1FXP7</accession>
<dbReference type="AlphaFoldDB" id="A0A0V1FXP7"/>
<dbReference type="EMBL" id="JYDT01000018">
    <property type="protein sequence ID" value="KRY90784.1"/>
    <property type="molecule type" value="Genomic_DNA"/>
</dbReference>
<gene>
    <name evidence="2" type="ORF">T4D_14702</name>
</gene>
<comment type="caution">
    <text evidence="2">The sequence shown here is derived from an EMBL/GenBank/DDBJ whole genome shotgun (WGS) entry which is preliminary data.</text>
</comment>
<keyword evidence="3" id="KW-1185">Reference proteome</keyword>
<protein>
    <submittedName>
        <fullName evidence="2">Uncharacterized protein</fullName>
    </submittedName>
</protein>
<evidence type="ECO:0000313" key="3">
    <source>
        <dbReference type="Proteomes" id="UP000054995"/>
    </source>
</evidence>
<sequence length="215" mass="23836">MPFSQFKILYVSGRKTQLWLNFCDRLAFTDNRMSTKLSCIITLLIKCETLRRKHRMKHHNTTNQSQNKKVTTYTLKCTNRKGSVRSRCSGTILPDVRSSGKLRVDCITQVFLANRIQGCPGAGSRNALRRPQRTESQYITVQTNVARYIELGSAAQAGGSFGPPMSSPLAAALMLSASLISRQSFGVSAPLATSSTYLLTGDRRNDPGRGRETSR</sequence>
<feature type="compositionally biased region" description="Basic and acidic residues" evidence="1">
    <location>
        <begin position="201"/>
        <end position="215"/>
    </location>
</feature>
<dbReference type="OrthoDB" id="5936459at2759"/>
<dbReference type="Proteomes" id="UP000054995">
    <property type="component" value="Unassembled WGS sequence"/>
</dbReference>
<evidence type="ECO:0000313" key="2">
    <source>
        <dbReference type="EMBL" id="KRY90784.1"/>
    </source>
</evidence>